<feature type="domain" description="Aminoglycoside phosphotransferase" evidence="1">
    <location>
        <begin position="92"/>
        <end position="258"/>
    </location>
</feature>
<reference evidence="3" key="1">
    <citation type="journal article" date="2019" name="Int. J. Syst. Evol. Microbiol.">
        <title>The Global Catalogue of Microorganisms (GCM) 10K type strain sequencing project: providing services to taxonomists for standard genome sequencing and annotation.</title>
        <authorList>
            <consortium name="The Broad Institute Genomics Platform"/>
            <consortium name="The Broad Institute Genome Sequencing Center for Infectious Disease"/>
            <person name="Wu L."/>
            <person name="Ma J."/>
        </authorList>
    </citation>
    <scope>NUCLEOTIDE SEQUENCE [LARGE SCALE GENOMIC DNA]</scope>
    <source>
        <strain evidence="3">JCM 18532</strain>
    </source>
</reference>
<dbReference type="Proteomes" id="UP001499882">
    <property type="component" value="Unassembled WGS sequence"/>
</dbReference>
<gene>
    <name evidence="2" type="ORF">GCM10023350_42020</name>
</gene>
<organism evidence="2 3">
    <name type="scientific">Nocardioides endophyticus</name>
    <dbReference type="NCBI Taxonomy" id="1353775"/>
    <lineage>
        <taxon>Bacteria</taxon>
        <taxon>Bacillati</taxon>
        <taxon>Actinomycetota</taxon>
        <taxon>Actinomycetes</taxon>
        <taxon>Propionibacteriales</taxon>
        <taxon>Nocardioidaceae</taxon>
        <taxon>Nocardioides</taxon>
    </lineage>
</organism>
<proteinExistence type="predicted"/>
<protein>
    <recommendedName>
        <fullName evidence="1">Aminoglycoside phosphotransferase domain-containing protein</fullName>
    </recommendedName>
</protein>
<dbReference type="InterPro" id="IPR002575">
    <property type="entry name" value="Aminoglycoside_PTrfase"/>
</dbReference>
<dbReference type="Gene3D" id="3.90.1200.10">
    <property type="match status" value="1"/>
</dbReference>
<dbReference type="InterPro" id="IPR011009">
    <property type="entry name" value="Kinase-like_dom_sf"/>
</dbReference>
<sequence>MGSAPTLVPEDGAVTEALPTTIPHGRTARRLEWPHLPPQIRDLISRRCGSPVVDAASQGAGFTPGFASVLTCEDGSRHFVKAASVRAQRIFAEAYREEARKLAALPDTAPAPKLLWHIADEDWVVLGIEYVEARAPRRPWRAADLEACVAMTEQLSAALTPAPEGLAADTFTAEFAAWPAYWERLRSDLPDLPGIAEHLDDAAALAARFADVADGDTLVHTDIRDDNLMLTVDGRVLLCDWNWPVVGAAWLDTVFLMIGPRGDGLDVEAALASSPVTRDVPAESIDIVIALVTAYFLISAAQPVPPTSPYMREAQRWQGEVCWRWLAERRGWS</sequence>
<evidence type="ECO:0000259" key="1">
    <source>
        <dbReference type="Pfam" id="PF01636"/>
    </source>
</evidence>
<accession>A0ABP8ZBP2</accession>
<name>A0ABP8ZBP2_9ACTN</name>
<dbReference type="SUPFAM" id="SSF56112">
    <property type="entry name" value="Protein kinase-like (PK-like)"/>
    <property type="match status" value="1"/>
</dbReference>
<dbReference type="Pfam" id="PF01636">
    <property type="entry name" value="APH"/>
    <property type="match status" value="1"/>
</dbReference>
<evidence type="ECO:0000313" key="3">
    <source>
        <dbReference type="Proteomes" id="UP001499882"/>
    </source>
</evidence>
<comment type="caution">
    <text evidence="2">The sequence shown here is derived from an EMBL/GenBank/DDBJ whole genome shotgun (WGS) entry which is preliminary data.</text>
</comment>
<evidence type="ECO:0000313" key="2">
    <source>
        <dbReference type="EMBL" id="GAA4752347.1"/>
    </source>
</evidence>
<dbReference type="EMBL" id="BAABKN010000027">
    <property type="protein sequence ID" value="GAA4752347.1"/>
    <property type="molecule type" value="Genomic_DNA"/>
</dbReference>
<keyword evidence="3" id="KW-1185">Reference proteome</keyword>